<proteinExistence type="predicted"/>
<comment type="caution">
    <text evidence="1">The sequence shown here is derived from an EMBL/GenBank/DDBJ whole genome shotgun (WGS) entry which is preliminary data.</text>
</comment>
<dbReference type="Proteomes" id="UP000018217">
    <property type="component" value="Unassembled WGS sequence"/>
</dbReference>
<dbReference type="STRING" id="1161919.EPIR_1387"/>
<evidence type="ECO:0000313" key="1">
    <source>
        <dbReference type="EMBL" id="CCG86752.1"/>
    </source>
</evidence>
<reference evidence="1 2" key="1">
    <citation type="journal article" date="2013" name="Syst. Appl. Microbiol.">
        <title>Phylogenetic position and virulence apparatus of the pear flower necrosis pathogen Erwinia piriflorinigrans CFBP 5888T as assessed by comparative genomics.</title>
        <authorList>
            <person name="Smits T.H."/>
            <person name="Rezzonico F."/>
            <person name="Lopez M.M."/>
            <person name="Blom J."/>
            <person name="Goesmann A."/>
            <person name="Frey J.E."/>
            <person name="Duffy B."/>
        </authorList>
    </citation>
    <scope>NUCLEOTIDE SEQUENCE [LARGE SCALE GENOMIC DNA]</scope>
    <source>
        <strain evidence="2">CFBP5888</strain>
    </source>
</reference>
<dbReference type="EMBL" id="CAHS01000014">
    <property type="protein sequence ID" value="CCG86752.1"/>
    <property type="molecule type" value="Genomic_DNA"/>
</dbReference>
<dbReference type="OrthoDB" id="6382212at2"/>
<evidence type="ECO:0000313" key="2">
    <source>
        <dbReference type="Proteomes" id="UP000018217"/>
    </source>
</evidence>
<protein>
    <submittedName>
        <fullName evidence="1">Putative transposase for transposon Tn903</fullName>
    </submittedName>
</protein>
<keyword evidence="2" id="KW-1185">Reference proteome</keyword>
<organism evidence="1 2">
    <name type="scientific">Erwinia piriflorinigrans CFBP 5888</name>
    <dbReference type="NCBI Taxonomy" id="1161919"/>
    <lineage>
        <taxon>Bacteria</taxon>
        <taxon>Pseudomonadati</taxon>
        <taxon>Pseudomonadota</taxon>
        <taxon>Gammaproteobacteria</taxon>
        <taxon>Enterobacterales</taxon>
        <taxon>Erwiniaceae</taxon>
        <taxon>Erwinia</taxon>
    </lineage>
</organism>
<gene>
    <name evidence="1" type="ORF">EPIR_1387</name>
</gene>
<dbReference type="AlphaFoldDB" id="V5Z738"/>
<name>V5Z738_9GAMM</name>
<sequence>MSPLYSELAISTVLMFKHVFTSRYASRDAQVGEAMAMIRALNKMTHAGMPESARIG</sequence>
<accession>V5Z738</accession>